<dbReference type="PANTHER" id="PTHR43798">
    <property type="entry name" value="MONOACYLGLYCEROL LIPASE"/>
    <property type="match status" value="1"/>
</dbReference>
<dbReference type="InterPro" id="IPR000073">
    <property type="entry name" value="AB_hydrolase_1"/>
</dbReference>
<keyword evidence="1 3" id="KW-0378">Hydrolase</keyword>
<dbReference type="RefSeq" id="WP_076111489.1">
    <property type="nucleotide sequence ID" value="NZ_MPTB01000019.1"/>
</dbReference>
<dbReference type="Pfam" id="PF00561">
    <property type="entry name" value="Abhydrolase_1"/>
    <property type="match status" value="1"/>
</dbReference>
<comment type="caution">
    <text evidence="3">The sequence shown here is derived from an EMBL/GenBank/DDBJ whole genome shotgun (WGS) entry which is preliminary data.</text>
</comment>
<dbReference type="Gene3D" id="3.40.50.1820">
    <property type="entry name" value="alpha/beta hydrolase"/>
    <property type="match status" value="1"/>
</dbReference>
<dbReference type="EMBL" id="MPTB01000019">
    <property type="protein sequence ID" value="OMD46685.1"/>
    <property type="molecule type" value="Genomic_DNA"/>
</dbReference>
<dbReference type="InterPro" id="IPR029058">
    <property type="entry name" value="AB_hydrolase_fold"/>
</dbReference>
<protein>
    <submittedName>
        <fullName evidence="3">Alpha/beta hydrolase</fullName>
    </submittedName>
</protein>
<gene>
    <name evidence="3" type="ORF">BSK56_15995</name>
</gene>
<evidence type="ECO:0000259" key="2">
    <source>
        <dbReference type="Pfam" id="PF00561"/>
    </source>
</evidence>
<dbReference type="Proteomes" id="UP000187412">
    <property type="component" value="Unassembled WGS sequence"/>
</dbReference>
<proteinExistence type="predicted"/>
<dbReference type="GO" id="GO:0016787">
    <property type="term" value="F:hydrolase activity"/>
    <property type="evidence" value="ECO:0007669"/>
    <property type="project" value="UniProtKB-KW"/>
</dbReference>
<accession>A0ABX3H8K1</accession>
<name>A0ABX3H8K1_PAEBO</name>
<organism evidence="3 4">
    <name type="scientific">Paenibacillus borealis</name>
    <dbReference type="NCBI Taxonomy" id="160799"/>
    <lineage>
        <taxon>Bacteria</taxon>
        <taxon>Bacillati</taxon>
        <taxon>Bacillota</taxon>
        <taxon>Bacilli</taxon>
        <taxon>Bacillales</taxon>
        <taxon>Paenibacillaceae</taxon>
        <taxon>Paenibacillus</taxon>
    </lineage>
</organism>
<dbReference type="SUPFAM" id="SSF53474">
    <property type="entry name" value="alpha/beta-Hydrolases"/>
    <property type="match status" value="1"/>
</dbReference>
<feature type="domain" description="AB hydrolase-1" evidence="2">
    <location>
        <begin position="52"/>
        <end position="168"/>
    </location>
</feature>
<keyword evidence="4" id="KW-1185">Reference proteome</keyword>
<evidence type="ECO:0000313" key="4">
    <source>
        <dbReference type="Proteomes" id="UP000187412"/>
    </source>
</evidence>
<evidence type="ECO:0000256" key="1">
    <source>
        <dbReference type="ARBA" id="ARBA00022801"/>
    </source>
</evidence>
<sequence>MVKVFKREAGKERVLRSYNELLGRWATEFRELDIETEYGSTHCITAGDEGNPPLLLLHGVGDNSAVMWMLNMQELSRHFYCIAVDTIGGPGKSIPNANFSKRTFSQVDWITAVADGLGIEKFHLAGVSNGAYMAFNYATCLPERVDGVVCMEGGMITAPVKAMIQTLMMMFPEILVPTRNNLLKVTRKLSSPNSGLFDKHPEVAEHLVLLMKHHNQQAMFVHQLQLYDKEKAVAIRDKLYFLVGDYKLGHKKDFLEILKDGDFRYKVIGDAGHGVNHEQPEIINREIISFLQEQETQV</sequence>
<dbReference type="InterPro" id="IPR050266">
    <property type="entry name" value="AB_hydrolase_sf"/>
</dbReference>
<evidence type="ECO:0000313" key="3">
    <source>
        <dbReference type="EMBL" id="OMD46685.1"/>
    </source>
</evidence>
<reference evidence="3 4" key="1">
    <citation type="submission" date="2016-10" db="EMBL/GenBank/DDBJ databases">
        <title>Paenibacillus species isolates.</title>
        <authorList>
            <person name="Beno S.M."/>
        </authorList>
    </citation>
    <scope>NUCLEOTIDE SEQUENCE [LARGE SCALE GENOMIC DNA]</scope>
    <source>
        <strain evidence="3 4">FSL H7-0744</strain>
    </source>
</reference>
<dbReference type="PANTHER" id="PTHR43798:SF31">
    <property type="entry name" value="AB HYDROLASE SUPERFAMILY PROTEIN YCLE"/>
    <property type="match status" value="1"/>
</dbReference>